<dbReference type="InParanoid" id="A0A067N228"/>
<dbReference type="Proteomes" id="UP000027195">
    <property type="component" value="Unassembled WGS sequence"/>
</dbReference>
<dbReference type="HOGENOM" id="CLU_780719_0_0_1"/>
<evidence type="ECO:0000313" key="3">
    <source>
        <dbReference type="Proteomes" id="UP000027195"/>
    </source>
</evidence>
<sequence length="355" mass="40182">MALVCVLVLFDVPAPRYYSKFDVPVDAASALPDDREPYIREWKHDARSRNTCYRARFTSGQAASGFEILKAFLTGERGSGIFSILKRLIIFSFLKWPFCDFLCDSSDSECPSISEPPWYYAITSTTPVVIAMSPIPPLYRDRDTTSGLTVTRLMLNFWPYQRRQPLSRPPIITGSAIPFIRITAPSTRGWKPQTEKNPRQIKAPVIYAMVVGVVVATGRSRRIECGYGEHDALASENLNPDRSLPLFVRADRGEDKVPVAKIGHRLSESHIPYTSFAWGLWSVSINACLVMSDDNGEEKGEWMLSLESRKGAKEWTVTLNSSEFWMKKERGKEKVTETKMKKDVGTAHRVRTMRS</sequence>
<gene>
    <name evidence="2" type="ORF">BOTBODRAFT_627710</name>
</gene>
<dbReference type="AlphaFoldDB" id="A0A067N228"/>
<proteinExistence type="predicted"/>
<dbReference type="EMBL" id="KL198017">
    <property type="protein sequence ID" value="KDQ21015.1"/>
    <property type="molecule type" value="Genomic_DNA"/>
</dbReference>
<protein>
    <submittedName>
        <fullName evidence="2">Uncharacterized protein</fullName>
    </submittedName>
</protein>
<feature type="compositionally biased region" description="Basic and acidic residues" evidence="1">
    <location>
        <begin position="335"/>
        <end position="346"/>
    </location>
</feature>
<keyword evidence="3" id="KW-1185">Reference proteome</keyword>
<organism evidence="2 3">
    <name type="scientific">Botryobasidium botryosum (strain FD-172 SS1)</name>
    <dbReference type="NCBI Taxonomy" id="930990"/>
    <lineage>
        <taxon>Eukaryota</taxon>
        <taxon>Fungi</taxon>
        <taxon>Dikarya</taxon>
        <taxon>Basidiomycota</taxon>
        <taxon>Agaricomycotina</taxon>
        <taxon>Agaricomycetes</taxon>
        <taxon>Cantharellales</taxon>
        <taxon>Botryobasidiaceae</taxon>
        <taxon>Botryobasidium</taxon>
    </lineage>
</organism>
<reference evidence="3" key="1">
    <citation type="journal article" date="2014" name="Proc. Natl. Acad. Sci. U.S.A.">
        <title>Extensive sampling of basidiomycete genomes demonstrates inadequacy of the white-rot/brown-rot paradigm for wood decay fungi.</title>
        <authorList>
            <person name="Riley R."/>
            <person name="Salamov A.A."/>
            <person name="Brown D.W."/>
            <person name="Nagy L.G."/>
            <person name="Floudas D."/>
            <person name="Held B.W."/>
            <person name="Levasseur A."/>
            <person name="Lombard V."/>
            <person name="Morin E."/>
            <person name="Otillar R."/>
            <person name="Lindquist E.A."/>
            <person name="Sun H."/>
            <person name="LaButti K.M."/>
            <person name="Schmutz J."/>
            <person name="Jabbour D."/>
            <person name="Luo H."/>
            <person name="Baker S.E."/>
            <person name="Pisabarro A.G."/>
            <person name="Walton J.D."/>
            <person name="Blanchette R.A."/>
            <person name="Henrissat B."/>
            <person name="Martin F."/>
            <person name="Cullen D."/>
            <person name="Hibbett D.S."/>
            <person name="Grigoriev I.V."/>
        </authorList>
    </citation>
    <scope>NUCLEOTIDE SEQUENCE [LARGE SCALE GENOMIC DNA]</scope>
    <source>
        <strain evidence="3">FD-172 SS1</strain>
    </source>
</reference>
<name>A0A067N228_BOTB1</name>
<feature type="region of interest" description="Disordered" evidence="1">
    <location>
        <begin position="335"/>
        <end position="355"/>
    </location>
</feature>
<evidence type="ECO:0000256" key="1">
    <source>
        <dbReference type="SAM" id="MobiDB-lite"/>
    </source>
</evidence>
<accession>A0A067N228</accession>
<evidence type="ECO:0000313" key="2">
    <source>
        <dbReference type="EMBL" id="KDQ21015.1"/>
    </source>
</evidence>